<protein>
    <submittedName>
        <fullName evidence="2">Uncharacterized protein</fullName>
    </submittedName>
</protein>
<evidence type="ECO:0000256" key="1">
    <source>
        <dbReference type="SAM" id="MobiDB-lite"/>
    </source>
</evidence>
<proteinExistence type="predicted"/>
<feature type="region of interest" description="Disordered" evidence="1">
    <location>
        <begin position="1"/>
        <end position="31"/>
    </location>
</feature>
<dbReference type="AlphaFoldDB" id="A0A7R9WUE5"/>
<sequence length="198" mass="21833">MQQPAAWLFGEVGADHSTDSTTENETTAQHPRPAVIDDAKGGAQRWNPNCFLVPMLWMEMRELAQATSSASTQDNVQRKRVDVAELAHLIESTSASWLRQTSSAHAPPLPLMMGLSADSMDAAPWNSAMTVDLLSIAPIRDDHDNEHGRRAAHIFEEDSFTLWHILKDSFAFTPGLYDAWDTTMEAMKAGGMEVANPL</sequence>
<gene>
    <name evidence="2" type="ORF">CAUS1442_LOCUS6391</name>
</gene>
<accession>A0A7R9WUE5</accession>
<evidence type="ECO:0000313" key="2">
    <source>
        <dbReference type="EMBL" id="CAD8334286.1"/>
    </source>
</evidence>
<feature type="compositionally biased region" description="Polar residues" evidence="1">
    <location>
        <begin position="19"/>
        <end position="29"/>
    </location>
</feature>
<name>A0A7R9WUE5_9STRA</name>
<reference evidence="2" key="1">
    <citation type="submission" date="2021-01" db="EMBL/GenBank/DDBJ databases">
        <authorList>
            <person name="Corre E."/>
            <person name="Pelletier E."/>
            <person name="Niang G."/>
            <person name="Scheremetjew M."/>
            <person name="Finn R."/>
            <person name="Kale V."/>
            <person name="Holt S."/>
            <person name="Cochrane G."/>
            <person name="Meng A."/>
            <person name="Brown T."/>
            <person name="Cohen L."/>
        </authorList>
    </citation>
    <scope>NUCLEOTIDE SEQUENCE</scope>
    <source>
        <strain evidence="2">CCMP3328</strain>
    </source>
</reference>
<dbReference type="EMBL" id="HBEF01010170">
    <property type="protein sequence ID" value="CAD8334286.1"/>
    <property type="molecule type" value="Transcribed_RNA"/>
</dbReference>
<organism evidence="2">
    <name type="scientific">Craspedostauros australis</name>
    <dbReference type="NCBI Taxonomy" id="1486917"/>
    <lineage>
        <taxon>Eukaryota</taxon>
        <taxon>Sar</taxon>
        <taxon>Stramenopiles</taxon>
        <taxon>Ochrophyta</taxon>
        <taxon>Bacillariophyta</taxon>
        <taxon>Bacillariophyceae</taxon>
        <taxon>Bacillariophycidae</taxon>
        <taxon>Naviculales</taxon>
        <taxon>Naviculaceae</taxon>
        <taxon>Craspedostauros</taxon>
    </lineage>
</organism>